<accession>A0A0N4ZA63</accession>
<feature type="chain" id="PRO_5005891369" evidence="1">
    <location>
        <begin position="22"/>
        <end position="138"/>
    </location>
</feature>
<keyword evidence="1" id="KW-0732">Signal</keyword>
<proteinExistence type="predicted"/>
<dbReference type="AlphaFoldDB" id="A0A0N4ZA63"/>
<sequence length="138" mass="15536">MKMYIILFILSLFVITTKGRARAGEDMFITCKIKCEGITNSNNGINLICVRKSFKGSSCRTQKKYGCGFGEHILKNYDGTIVSAAKTKGCYTDRDKRILSEQNVSEIKMNSFGTLKLDTGKRFMIINGGRCNEEYCNK</sequence>
<protein>
    <submittedName>
        <fullName evidence="3">DUF2845 domain-containing protein</fullName>
    </submittedName>
</protein>
<feature type="signal peptide" evidence="1">
    <location>
        <begin position="1"/>
        <end position="21"/>
    </location>
</feature>
<dbReference type="WBParaSite" id="PTRK_0000427000.1">
    <property type="protein sequence ID" value="PTRK_0000427000.1"/>
    <property type="gene ID" value="PTRK_0000427000"/>
</dbReference>
<reference evidence="3" key="1">
    <citation type="submission" date="2017-02" db="UniProtKB">
        <authorList>
            <consortium name="WormBaseParasite"/>
        </authorList>
    </citation>
    <scope>IDENTIFICATION</scope>
</reference>
<organism evidence="2 3">
    <name type="scientific">Parastrongyloides trichosuri</name>
    <name type="common">Possum-specific nematode worm</name>
    <dbReference type="NCBI Taxonomy" id="131310"/>
    <lineage>
        <taxon>Eukaryota</taxon>
        <taxon>Metazoa</taxon>
        <taxon>Ecdysozoa</taxon>
        <taxon>Nematoda</taxon>
        <taxon>Chromadorea</taxon>
        <taxon>Rhabditida</taxon>
        <taxon>Tylenchina</taxon>
        <taxon>Panagrolaimomorpha</taxon>
        <taxon>Strongyloidoidea</taxon>
        <taxon>Strongyloididae</taxon>
        <taxon>Parastrongyloides</taxon>
    </lineage>
</organism>
<dbReference type="STRING" id="131310.A0A0N4ZA63"/>
<keyword evidence="2" id="KW-1185">Reference proteome</keyword>
<evidence type="ECO:0000313" key="2">
    <source>
        <dbReference type="Proteomes" id="UP000038045"/>
    </source>
</evidence>
<evidence type="ECO:0000256" key="1">
    <source>
        <dbReference type="SAM" id="SignalP"/>
    </source>
</evidence>
<name>A0A0N4ZA63_PARTI</name>
<dbReference type="Proteomes" id="UP000038045">
    <property type="component" value="Unplaced"/>
</dbReference>
<evidence type="ECO:0000313" key="3">
    <source>
        <dbReference type="WBParaSite" id="PTRK_0000427000.1"/>
    </source>
</evidence>